<keyword evidence="1" id="KW-1133">Transmembrane helix</keyword>
<reference evidence="2 3" key="1">
    <citation type="submission" date="2024-12" db="EMBL/GenBank/DDBJ databases">
        <authorList>
            <person name="Hu S."/>
        </authorList>
    </citation>
    <scope>NUCLEOTIDE SEQUENCE [LARGE SCALE GENOMIC DNA]</scope>
    <source>
        <strain evidence="2 3">THG-T11</strain>
    </source>
</reference>
<keyword evidence="1" id="KW-0812">Transmembrane</keyword>
<dbReference type="EMBL" id="SSHJ02000001">
    <property type="protein sequence ID" value="MFN0254150.1"/>
    <property type="molecule type" value="Genomic_DNA"/>
</dbReference>
<keyword evidence="3" id="KW-1185">Reference proteome</keyword>
<sequence>MKLKLKLRNLLFLSLLTTLVGLVLSFLFLPENSGYAGLFFIAISPIFFIIFIIWTLILVPVTEKKEGFIKSLITFLSTVMLQYLAIITAMSILSSDNQGYNLDTFFTDCADLFNELPVLLFTLAVAAVYTFLLSFSSKKK</sequence>
<feature type="transmembrane region" description="Helical" evidence="1">
    <location>
        <begin position="35"/>
        <end position="59"/>
    </location>
</feature>
<evidence type="ECO:0008006" key="4">
    <source>
        <dbReference type="Google" id="ProtNLM"/>
    </source>
</evidence>
<accession>A0ABW9J2A7</accession>
<gene>
    <name evidence="2" type="ORF">E6A44_001095</name>
</gene>
<dbReference type="Proteomes" id="UP001517247">
    <property type="component" value="Unassembled WGS sequence"/>
</dbReference>
<organism evidence="2 3">
    <name type="scientific">Pedobacter ureilyticus</name>
    <dbReference type="NCBI Taxonomy" id="1393051"/>
    <lineage>
        <taxon>Bacteria</taxon>
        <taxon>Pseudomonadati</taxon>
        <taxon>Bacteroidota</taxon>
        <taxon>Sphingobacteriia</taxon>
        <taxon>Sphingobacteriales</taxon>
        <taxon>Sphingobacteriaceae</taxon>
        <taxon>Pedobacter</taxon>
    </lineage>
</organism>
<feature type="transmembrane region" description="Helical" evidence="1">
    <location>
        <begin position="113"/>
        <end position="135"/>
    </location>
</feature>
<evidence type="ECO:0000313" key="3">
    <source>
        <dbReference type="Proteomes" id="UP001517247"/>
    </source>
</evidence>
<comment type="caution">
    <text evidence="2">The sequence shown here is derived from an EMBL/GenBank/DDBJ whole genome shotgun (WGS) entry which is preliminary data.</text>
</comment>
<evidence type="ECO:0000313" key="2">
    <source>
        <dbReference type="EMBL" id="MFN0254150.1"/>
    </source>
</evidence>
<proteinExistence type="predicted"/>
<feature type="transmembrane region" description="Helical" evidence="1">
    <location>
        <begin position="71"/>
        <end position="93"/>
    </location>
</feature>
<keyword evidence="1" id="KW-0472">Membrane</keyword>
<name>A0ABW9J2A7_9SPHI</name>
<protein>
    <recommendedName>
        <fullName evidence="4">Group-specific protein</fullName>
    </recommendedName>
</protein>
<evidence type="ECO:0000256" key="1">
    <source>
        <dbReference type="SAM" id="Phobius"/>
    </source>
</evidence>
<dbReference type="RefSeq" id="WP_138721329.1">
    <property type="nucleotide sequence ID" value="NZ_SSHJ02000001.1"/>
</dbReference>